<protein>
    <recommendedName>
        <fullName evidence="3">Actin-like protein N-terminal domain-containing protein</fullName>
    </recommendedName>
</protein>
<dbReference type="EMBL" id="JBHTKN010000008">
    <property type="protein sequence ID" value="MFD1043111.1"/>
    <property type="molecule type" value="Genomic_DNA"/>
</dbReference>
<dbReference type="Gene3D" id="3.30.420.40">
    <property type="match status" value="2"/>
</dbReference>
<evidence type="ECO:0000313" key="2">
    <source>
        <dbReference type="Proteomes" id="UP001597033"/>
    </source>
</evidence>
<accession>A0ABW3LXB2</accession>
<comment type="caution">
    <text evidence="1">The sequence shown here is derived from an EMBL/GenBank/DDBJ whole genome shotgun (WGS) entry which is preliminary data.</text>
</comment>
<organism evidence="1 2">
    <name type="scientific">Pseudoxanthomonas kaohsiungensis</name>
    <dbReference type="NCBI Taxonomy" id="283923"/>
    <lineage>
        <taxon>Bacteria</taxon>
        <taxon>Pseudomonadati</taxon>
        <taxon>Pseudomonadota</taxon>
        <taxon>Gammaproteobacteria</taxon>
        <taxon>Lysobacterales</taxon>
        <taxon>Lysobacteraceae</taxon>
        <taxon>Pseudoxanthomonas</taxon>
    </lineage>
</organism>
<proteinExistence type="predicted"/>
<gene>
    <name evidence="1" type="ORF">ACFQ2N_12230</name>
</gene>
<name>A0ABW3LXB2_9GAMM</name>
<evidence type="ECO:0000313" key="1">
    <source>
        <dbReference type="EMBL" id="MFD1043111.1"/>
    </source>
</evidence>
<sequence length="321" mass="34226">MDLDSVVTFSCRTDSGPRHSTVSYVRAIECVAGSVHAYSTEGRPFLIHRAELEASPDALTSAEYRVRVVAELARSMPPGAAQAMLVTGMAMGAYFDEGGAARDDVLEVENSLSIPVLDARGQLSATTSVGQVRVLPRTVCAFMDWALSDDAEVRSEAVEAERVLVVDVAMNATSIAGFDATTQALIDSTYMEIPIGWARAARLLRNEIQVAHNCGGVHLGAVVEALRHGQYHYRGDAWSCVETLVSAFGDLGRHAAAWVDQVQAGDESKKFKVVVSGLGGAFLTKALGALGVRDPYCPINPEASNARGMLKFGLLAIREGL</sequence>
<dbReference type="RefSeq" id="WP_162377158.1">
    <property type="nucleotide sequence ID" value="NZ_JBHTKN010000008.1"/>
</dbReference>
<keyword evidence="2" id="KW-1185">Reference proteome</keyword>
<evidence type="ECO:0008006" key="3">
    <source>
        <dbReference type="Google" id="ProtNLM"/>
    </source>
</evidence>
<reference evidence="2" key="1">
    <citation type="journal article" date="2019" name="Int. J. Syst. Evol. Microbiol.">
        <title>The Global Catalogue of Microorganisms (GCM) 10K type strain sequencing project: providing services to taxonomists for standard genome sequencing and annotation.</title>
        <authorList>
            <consortium name="The Broad Institute Genomics Platform"/>
            <consortium name="The Broad Institute Genome Sequencing Center for Infectious Disease"/>
            <person name="Wu L."/>
            <person name="Ma J."/>
        </authorList>
    </citation>
    <scope>NUCLEOTIDE SEQUENCE [LARGE SCALE GENOMIC DNA]</scope>
    <source>
        <strain evidence="2">CCUG 55854</strain>
    </source>
</reference>
<dbReference type="Proteomes" id="UP001597033">
    <property type="component" value="Unassembled WGS sequence"/>
</dbReference>